<protein>
    <submittedName>
        <fullName evidence="1">Uncharacterized protein</fullName>
    </submittedName>
</protein>
<accession>A0A9D3YCM7</accession>
<name>A0A9D3YCM7_DREPO</name>
<gene>
    <name evidence="1" type="ORF">DPMN_084908</name>
</gene>
<reference evidence="1" key="2">
    <citation type="submission" date="2020-11" db="EMBL/GenBank/DDBJ databases">
        <authorList>
            <person name="McCartney M.A."/>
            <person name="Auch B."/>
            <person name="Kono T."/>
            <person name="Mallez S."/>
            <person name="Becker A."/>
            <person name="Gohl D.M."/>
            <person name="Silverstein K.A.T."/>
            <person name="Koren S."/>
            <person name="Bechman K.B."/>
            <person name="Herman A."/>
            <person name="Abrahante J.E."/>
            <person name="Garbe J."/>
        </authorList>
    </citation>
    <scope>NUCLEOTIDE SEQUENCE</scope>
    <source>
        <strain evidence="1">Duluth1</strain>
        <tissue evidence="1">Whole animal</tissue>
    </source>
</reference>
<reference evidence="1" key="1">
    <citation type="journal article" date="2019" name="bioRxiv">
        <title>The Genome of the Zebra Mussel, Dreissena polymorpha: A Resource for Invasive Species Research.</title>
        <authorList>
            <person name="McCartney M.A."/>
            <person name="Auch B."/>
            <person name="Kono T."/>
            <person name="Mallez S."/>
            <person name="Zhang Y."/>
            <person name="Obille A."/>
            <person name="Becker A."/>
            <person name="Abrahante J.E."/>
            <person name="Garbe J."/>
            <person name="Badalamenti J.P."/>
            <person name="Herman A."/>
            <person name="Mangelson H."/>
            <person name="Liachko I."/>
            <person name="Sullivan S."/>
            <person name="Sone E.D."/>
            <person name="Koren S."/>
            <person name="Silverstein K.A.T."/>
            <person name="Beckman K.B."/>
            <person name="Gohl D.M."/>
        </authorList>
    </citation>
    <scope>NUCLEOTIDE SEQUENCE</scope>
    <source>
        <strain evidence="1">Duluth1</strain>
        <tissue evidence="1">Whole animal</tissue>
    </source>
</reference>
<dbReference type="EMBL" id="JAIWYP010000016">
    <property type="protein sequence ID" value="KAH3697407.1"/>
    <property type="molecule type" value="Genomic_DNA"/>
</dbReference>
<evidence type="ECO:0000313" key="2">
    <source>
        <dbReference type="Proteomes" id="UP000828390"/>
    </source>
</evidence>
<dbReference type="Proteomes" id="UP000828390">
    <property type="component" value="Unassembled WGS sequence"/>
</dbReference>
<sequence>MTSNISPNIGRSISTKSYTQLIFTTKFSNLGFILAMNESLEKLVPIHLLLNHCRAI</sequence>
<organism evidence="1 2">
    <name type="scientific">Dreissena polymorpha</name>
    <name type="common">Zebra mussel</name>
    <name type="synonym">Mytilus polymorpha</name>
    <dbReference type="NCBI Taxonomy" id="45954"/>
    <lineage>
        <taxon>Eukaryota</taxon>
        <taxon>Metazoa</taxon>
        <taxon>Spiralia</taxon>
        <taxon>Lophotrochozoa</taxon>
        <taxon>Mollusca</taxon>
        <taxon>Bivalvia</taxon>
        <taxon>Autobranchia</taxon>
        <taxon>Heteroconchia</taxon>
        <taxon>Euheterodonta</taxon>
        <taxon>Imparidentia</taxon>
        <taxon>Neoheterodontei</taxon>
        <taxon>Myida</taxon>
        <taxon>Dreissenoidea</taxon>
        <taxon>Dreissenidae</taxon>
        <taxon>Dreissena</taxon>
    </lineage>
</organism>
<evidence type="ECO:0000313" key="1">
    <source>
        <dbReference type="EMBL" id="KAH3697407.1"/>
    </source>
</evidence>
<comment type="caution">
    <text evidence="1">The sequence shown here is derived from an EMBL/GenBank/DDBJ whole genome shotgun (WGS) entry which is preliminary data.</text>
</comment>
<keyword evidence="2" id="KW-1185">Reference proteome</keyword>
<dbReference type="AlphaFoldDB" id="A0A9D3YCM7"/>
<proteinExistence type="predicted"/>